<keyword evidence="2" id="KW-0347">Helicase</keyword>
<dbReference type="GO" id="GO:0003677">
    <property type="term" value="F:DNA binding"/>
    <property type="evidence" value="ECO:0007669"/>
    <property type="project" value="InterPro"/>
</dbReference>
<protein>
    <submittedName>
        <fullName evidence="2">DNA helicase</fullName>
    </submittedName>
</protein>
<dbReference type="CDD" id="cd18785">
    <property type="entry name" value="SF2_C"/>
    <property type="match status" value="1"/>
</dbReference>
<dbReference type="PANTHER" id="PTHR47396">
    <property type="entry name" value="TYPE I RESTRICTION ENZYME ECOKI R PROTEIN"/>
    <property type="match status" value="1"/>
</dbReference>
<dbReference type="InterPro" id="IPR006935">
    <property type="entry name" value="Helicase/UvrB_N"/>
</dbReference>
<dbReference type="SMART" id="SM00490">
    <property type="entry name" value="HELICc"/>
    <property type="match status" value="1"/>
</dbReference>
<dbReference type="InterPro" id="IPR027417">
    <property type="entry name" value="P-loop_NTPase"/>
</dbReference>
<dbReference type="Pfam" id="PF04851">
    <property type="entry name" value="ResIII"/>
    <property type="match status" value="1"/>
</dbReference>
<name>A0A8S5U599_9CAUD</name>
<dbReference type="EMBL" id="BK016014">
    <property type="protein sequence ID" value="DAF89574.1"/>
    <property type="molecule type" value="Genomic_DNA"/>
</dbReference>
<dbReference type="SUPFAM" id="SSF52540">
    <property type="entry name" value="P-loop containing nucleoside triphosphate hydrolases"/>
    <property type="match status" value="2"/>
</dbReference>
<proteinExistence type="predicted"/>
<dbReference type="GO" id="GO:0016787">
    <property type="term" value="F:hydrolase activity"/>
    <property type="evidence" value="ECO:0007669"/>
    <property type="project" value="InterPro"/>
</dbReference>
<dbReference type="GO" id="GO:0005524">
    <property type="term" value="F:ATP binding"/>
    <property type="evidence" value="ECO:0007669"/>
    <property type="project" value="InterPro"/>
</dbReference>
<evidence type="ECO:0000259" key="1">
    <source>
        <dbReference type="PROSITE" id="PS51192"/>
    </source>
</evidence>
<reference evidence="2" key="1">
    <citation type="journal article" date="2021" name="Proc. Natl. Acad. Sci. U.S.A.">
        <title>A Catalog of Tens of Thousands of Viruses from Human Metagenomes Reveals Hidden Associations with Chronic Diseases.</title>
        <authorList>
            <person name="Tisza M.J."/>
            <person name="Buck C.B."/>
        </authorList>
    </citation>
    <scope>NUCLEOTIDE SEQUENCE</scope>
    <source>
        <strain evidence="2">CtZD11</strain>
    </source>
</reference>
<organism evidence="2">
    <name type="scientific">Siphoviridae sp. ctZD11</name>
    <dbReference type="NCBI Taxonomy" id="2825556"/>
    <lineage>
        <taxon>Viruses</taxon>
        <taxon>Duplodnaviria</taxon>
        <taxon>Heunggongvirae</taxon>
        <taxon>Uroviricota</taxon>
        <taxon>Caudoviricetes</taxon>
    </lineage>
</organism>
<dbReference type="Pfam" id="PF00271">
    <property type="entry name" value="Helicase_C"/>
    <property type="match status" value="1"/>
</dbReference>
<sequence length="466" mass="52600">MRMVVSNRLRIEDPSPELISWCKKNLVLVNPDYTKKARMNLWLGNTPQKLYLMEWDGNTLVLPYGCFNDVLRLSPFIDVSMKFVKQEPVDFQCVIPLYDYQEQAKAALVESGKGILQSAAGSGKTQIGIALACEIGEKTLWLTHTRDLLLQSKNRAEMYMNPDLTGTITEGRVHIGRGITFATVQTMCNLDLDRYKDTWGCVIVDECHRVAGTPTAVTQFSKVLNALAARHKYGLSATVHRADGMIAATYALLGKIAYQVPDEAVADKIMTVDILPRYTQIGLSKEFLDTDGTIIYAKLVNYLAEDFRRNGQIVCDLVTNGSHYNLILSDRLSHLEYLMKHLPKELRDKSVMVDGKMTSKRGKAQREKAIEDMRAGKKHFLFATYALAKEGLDIPRLDRLYLATPQKDYAVIAQSVGRVARTFEGKVTPVVYDYVDNGIQYLVRSFKKRCTTYRKLGCHWLEGAVM</sequence>
<dbReference type="PANTHER" id="PTHR47396:SF1">
    <property type="entry name" value="ATP-DEPENDENT HELICASE IRC3-RELATED"/>
    <property type="match status" value="1"/>
</dbReference>
<dbReference type="PROSITE" id="PS51192">
    <property type="entry name" value="HELICASE_ATP_BIND_1"/>
    <property type="match status" value="1"/>
</dbReference>
<dbReference type="SMART" id="SM00487">
    <property type="entry name" value="DEXDc"/>
    <property type="match status" value="1"/>
</dbReference>
<keyword evidence="2" id="KW-0067">ATP-binding</keyword>
<feature type="domain" description="Helicase ATP-binding" evidence="1">
    <location>
        <begin position="105"/>
        <end position="257"/>
    </location>
</feature>
<keyword evidence="2" id="KW-0378">Hydrolase</keyword>
<keyword evidence="2" id="KW-0547">Nucleotide-binding</keyword>
<dbReference type="InterPro" id="IPR050742">
    <property type="entry name" value="Helicase_Restrict-Modif_Enz"/>
</dbReference>
<accession>A0A8S5U599</accession>
<evidence type="ECO:0000313" key="2">
    <source>
        <dbReference type="EMBL" id="DAF89574.1"/>
    </source>
</evidence>
<dbReference type="GO" id="GO:0004386">
    <property type="term" value="F:helicase activity"/>
    <property type="evidence" value="ECO:0007669"/>
    <property type="project" value="UniProtKB-KW"/>
</dbReference>
<dbReference type="InterPro" id="IPR014001">
    <property type="entry name" value="Helicase_ATP-bd"/>
</dbReference>
<dbReference type="Gene3D" id="3.40.50.300">
    <property type="entry name" value="P-loop containing nucleotide triphosphate hydrolases"/>
    <property type="match status" value="2"/>
</dbReference>
<dbReference type="InterPro" id="IPR001650">
    <property type="entry name" value="Helicase_C-like"/>
</dbReference>